<dbReference type="SUPFAM" id="SSF55961">
    <property type="entry name" value="Bet v1-like"/>
    <property type="match status" value="1"/>
</dbReference>
<dbReference type="Pfam" id="PF06240">
    <property type="entry name" value="COXG"/>
    <property type="match status" value="1"/>
</dbReference>
<protein>
    <recommendedName>
        <fullName evidence="3">Carbon monoxide dehydrogenase subunit G</fullName>
    </recommendedName>
</protein>
<dbReference type="Proteomes" id="UP000247978">
    <property type="component" value="Unassembled WGS sequence"/>
</dbReference>
<dbReference type="RefSeq" id="WP_110396902.1">
    <property type="nucleotide sequence ID" value="NZ_JADIJL010000002.1"/>
</dbReference>
<keyword evidence="2" id="KW-1185">Reference proteome</keyword>
<evidence type="ECO:0000313" key="1">
    <source>
        <dbReference type="EMBL" id="PXW83379.1"/>
    </source>
</evidence>
<accession>A0A2V3W3S0</accession>
<organism evidence="1 2">
    <name type="scientific">Pseudogracilibacillus auburnensis</name>
    <dbReference type="NCBI Taxonomy" id="1494959"/>
    <lineage>
        <taxon>Bacteria</taxon>
        <taxon>Bacillati</taxon>
        <taxon>Bacillota</taxon>
        <taxon>Bacilli</taxon>
        <taxon>Bacillales</taxon>
        <taxon>Bacillaceae</taxon>
        <taxon>Pseudogracilibacillus</taxon>
    </lineage>
</organism>
<dbReference type="EMBL" id="QJJQ01000016">
    <property type="protein sequence ID" value="PXW83379.1"/>
    <property type="molecule type" value="Genomic_DNA"/>
</dbReference>
<name>A0A2V3W3S0_9BACI</name>
<sequence>MKINDSFTINAAKDDVWTVFMDVEKLASCVPGCNDLVAHSDTEYEADMVVKTKFMTIKFKANGVLKDAIEGEELKVEMVGKPMKLAGLFKSRMSVQLEEIDANQTKILYEMDLQMTGRLATLGDILMRGTVKKSADEFADNVQKLFAEAR</sequence>
<comment type="caution">
    <text evidence="1">The sequence shown here is derived from an EMBL/GenBank/DDBJ whole genome shotgun (WGS) entry which is preliminary data.</text>
</comment>
<gene>
    <name evidence="1" type="ORF">DFR56_11658</name>
</gene>
<dbReference type="InterPro" id="IPR023393">
    <property type="entry name" value="START-like_dom_sf"/>
</dbReference>
<dbReference type="PANTHER" id="PTHR38588">
    <property type="entry name" value="BLL0334 PROTEIN"/>
    <property type="match status" value="1"/>
</dbReference>
<dbReference type="InterPro" id="IPR010419">
    <property type="entry name" value="CO_DH_gsu"/>
</dbReference>
<reference evidence="1 2" key="1">
    <citation type="submission" date="2018-05" db="EMBL/GenBank/DDBJ databases">
        <title>Genomic Encyclopedia of Type Strains, Phase IV (KMG-IV): sequencing the most valuable type-strain genomes for metagenomic binning, comparative biology and taxonomic classification.</title>
        <authorList>
            <person name="Goeker M."/>
        </authorList>
    </citation>
    <scope>NUCLEOTIDE SEQUENCE [LARGE SCALE GENOMIC DNA]</scope>
    <source>
        <strain evidence="1 2">DSM 28556</strain>
    </source>
</reference>
<evidence type="ECO:0008006" key="3">
    <source>
        <dbReference type="Google" id="ProtNLM"/>
    </source>
</evidence>
<dbReference type="Gene3D" id="3.30.530.20">
    <property type="match status" value="1"/>
</dbReference>
<proteinExistence type="predicted"/>
<dbReference type="OrthoDB" id="9787428at2"/>
<dbReference type="AlphaFoldDB" id="A0A2V3W3S0"/>
<dbReference type="PANTHER" id="PTHR38588:SF1">
    <property type="entry name" value="BLL0334 PROTEIN"/>
    <property type="match status" value="1"/>
</dbReference>
<evidence type="ECO:0000313" key="2">
    <source>
        <dbReference type="Proteomes" id="UP000247978"/>
    </source>
</evidence>